<protein>
    <submittedName>
        <fullName evidence="1">Uncharacterized protein</fullName>
    </submittedName>
</protein>
<gene>
    <name evidence="1" type="ORF">ALC56_10513</name>
</gene>
<sequence length="104" mass="11911">EITFPSKYFTCLDICSALPAKKSFCIRFGAKSCLQHNDENRNRKFSQIRFGHVTNPQSEKKIFRLFQLVVFGENNAGCEILPSVRQLLSWISPFSRDAVAVPDR</sequence>
<feature type="non-terminal residue" evidence="1">
    <location>
        <position position="1"/>
    </location>
</feature>
<accession>A0A195F4E6</accession>
<keyword evidence="2" id="KW-1185">Reference proteome</keyword>
<evidence type="ECO:0000313" key="2">
    <source>
        <dbReference type="Proteomes" id="UP000078541"/>
    </source>
</evidence>
<dbReference type="EMBL" id="KQ981820">
    <property type="protein sequence ID" value="KYN35338.1"/>
    <property type="molecule type" value="Genomic_DNA"/>
</dbReference>
<dbReference type="AlphaFoldDB" id="A0A195F4E6"/>
<name>A0A195F4E6_9HYME</name>
<reference evidence="1 2" key="1">
    <citation type="submission" date="2016-03" db="EMBL/GenBank/DDBJ databases">
        <title>Trachymyrmex septentrionalis WGS genome.</title>
        <authorList>
            <person name="Nygaard S."/>
            <person name="Hu H."/>
            <person name="Boomsma J."/>
            <person name="Zhang G."/>
        </authorList>
    </citation>
    <scope>NUCLEOTIDE SEQUENCE [LARGE SCALE GENOMIC DNA]</scope>
    <source>
        <strain evidence="1">Tsep2-gDNA-1</strain>
        <tissue evidence="1">Whole body</tissue>
    </source>
</reference>
<proteinExistence type="predicted"/>
<dbReference type="Proteomes" id="UP000078541">
    <property type="component" value="Unassembled WGS sequence"/>
</dbReference>
<organism evidence="1 2">
    <name type="scientific">Trachymyrmex septentrionalis</name>
    <dbReference type="NCBI Taxonomy" id="34720"/>
    <lineage>
        <taxon>Eukaryota</taxon>
        <taxon>Metazoa</taxon>
        <taxon>Ecdysozoa</taxon>
        <taxon>Arthropoda</taxon>
        <taxon>Hexapoda</taxon>
        <taxon>Insecta</taxon>
        <taxon>Pterygota</taxon>
        <taxon>Neoptera</taxon>
        <taxon>Endopterygota</taxon>
        <taxon>Hymenoptera</taxon>
        <taxon>Apocrita</taxon>
        <taxon>Aculeata</taxon>
        <taxon>Formicoidea</taxon>
        <taxon>Formicidae</taxon>
        <taxon>Myrmicinae</taxon>
        <taxon>Trachymyrmex</taxon>
    </lineage>
</organism>
<evidence type="ECO:0000313" key="1">
    <source>
        <dbReference type="EMBL" id="KYN35338.1"/>
    </source>
</evidence>